<dbReference type="InterPro" id="IPR015928">
    <property type="entry name" value="Aconitase/3IPM_dehydase_swvl"/>
</dbReference>
<dbReference type="InterPro" id="IPR001030">
    <property type="entry name" value="Acoase/IPM_deHydtase_lsu_aba"/>
</dbReference>
<evidence type="ECO:0000256" key="2">
    <source>
        <dbReference type="ARBA" id="ARBA00005026"/>
    </source>
</evidence>
<dbReference type="InterPro" id="IPR015931">
    <property type="entry name" value="Acnase/IPM_dHydase_lsu_aba_1/3"/>
</dbReference>
<feature type="domain" description="Aconitase/3-isopropylmalate dehydratase large subunit alpha/beta/alpha" evidence="13">
    <location>
        <begin position="71"/>
        <end position="539"/>
    </location>
</feature>
<reference evidence="16" key="1">
    <citation type="submission" date="2019-07" db="EMBL/GenBank/DDBJ databases">
        <title>Complete Genome Sequences of Vibrion rotiferianus strain AM7.</title>
        <authorList>
            <person name="Miyazaki K."/>
            <person name="Wiseschart A."/>
            <person name="Pootanakit K."/>
            <person name="Ishimori K."/>
            <person name="Kitahara K."/>
        </authorList>
    </citation>
    <scope>NUCLEOTIDE SEQUENCE [LARGE SCALE GENOMIC DNA]</scope>
    <source>
        <strain evidence="16">AM7</strain>
    </source>
</reference>
<dbReference type="NCBIfam" id="NF006757">
    <property type="entry name" value="PRK09277.1"/>
    <property type="match status" value="1"/>
</dbReference>
<keyword evidence="6" id="KW-0479">Metal-binding</keyword>
<evidence type="ECO:0000256" key="11">
    <source>
        <dbReference type="RuleBase" id="RU361275"/>
    </source>
</evidence>
<dbReference type="SUPFAM" id="SSF53732">
    <property type="entry name" value="Aconitase iron-sulfur domain"/>
    <property type="match status" value="1"/>
</dbReference>
<keyword evidence="5 11" id="KW-0004">4Fe-4S</keyword>
<dbReference type="Gene3D" id="3.20.19.10">
    <property type="entry name" value="Aconitase, domain 4"/>
    <property type="match status" value="1"/>
</dbReference>
<comment type="cofactor">
    <cofactor evidence="1">
        <name>[4Fe-4S] cluster</name>
        <dbReference type="ChEBI" id="CHEBI:49883"/>
    </cofactor>
</comment>
<name>A0A510I4U9_9VIBR</name>
<dbReference type="SUPFAM" id="SSF52016">
    <property type="entry name" value="LeuD/IlvD-like"/>
    <property type="match status" value="1"/>
</dbReference>
<dbReference type="GO" id="GO:0003994">
    <property type="term" value="F:aconitate hydratase activity"/>
    <property type="evidence" value="ECO:0007669"/>
    <property type="project" value="UniProtKB-EC"/>
</dbReference>
<dbReference type="EC" id="4.2.1.3" evidence="4 11"/>
<gene>
    <name evidence="15" type="ORF">VroAM7_14280</name>
</gene>
<evidence type="ECO:0000256" key="9">
    <source>
        <dbReference type="ARBA" id="ARBA00023239"/>
    </source>
</evidence>
<comment type="catalytic activity">
    <reaction evidence="10 11">
        <text>citrate = D-threo-isocitrate</text>
        <dbReference type="Rhea" id="RHEA:10336"/>
        <dbReference type="ChEBI" id="CHEBI:15562"/>
        <dbReference type="ChEBI" id="CHEBI:16947"/>
        <dbReference type="EC" id="4.2.1.3"/>
    </reaction>
</comment>
<dbReference type="Proteomes" id="UP000315115">
    <property type="component" value="Chromosome 1"/>
</dbReference>
<dbReference type="NCBIfam" id="NF009520">
    <property type="entry name" value="PRK12881.1"/>
    <property type="match status" value="1"/>
</dbReference>
<protein>
    <recommendedName>
        <fullName evidence="4 11">Aconitate hydratase</fullName>
        <shortName evidence="11">Aconitase</shortName>
        <ecNumber evidence="4 11">4.2.1.3</ecNumber>
    </recommendedName>
</protein>
<dbReference type="GO" id="GO:0046872">
    <property type="term" value="F:metal ion binding"/>
    <property type="evidence" value="ECO:0007669"/>
    <property type="project" value="UniProtKB-KW"/>
</dbReference>
<comment type="similarity">
    <text evidence="3 11">Belongs to the aconitase/IPM isomerase family.</text>
</comment>
<evidence type="ECO:0000256" key="1">
    <source>
        <dbReference type="ARBA" id="ARBA00001966"/>
    </source>
</evidence>
<dbReference type="FunFam" id="3.20.19.10:FF:000006">
    <property type="entry name" value="Aconitate hydratase 1"/>
    <property type="match status" value="1"/>
</dbReference>
<dbReference type="EMBL" id="AP019798">
    <property type="protein sequence ID" value="BBL88775.1"/>
    <property type="molecule type" value="Genomic_DNA"/>
</dbReference>
<evidence type="ECO:0000256" key="4">
    <source>
        <dbReference type="ARBA" id="ARBA00012926"/>
    </source>
</evidence>
<dbReference type="Gene3D" id="6.10.190.10">
    <property type="match status" value="1"/>
</dbReference>
<evidence type="ECO:0000259" key="14">
    <source>
        <dbReference type="Pfam" id="PF00694"/>
    </source>
</evidence>
<evidence type="ECO:0000313" key="15">
    <source>
        <dbReference type="EMBL" id="BBL88775.1"/>
    </source>
</evidence>
<accession>A0A510I4U9</accession>
<dbReference type="Gene3D" id="3.30.499.10">
    <property type="entry name" value="Aconitase, domain 3"/>
    <property type="match status" value="2"/>
</dbReference>
<evidence type="ECO:0000256" key="6">
    <source>
        <dbReference type="ARBA" id="ARBA00022723"/>
    </source>
</evidence>
<dbReference type="FunFam" id="3.30.499.10:FF:000014">
    <property type="entry name" value="Aconitate hydratase 1"/>
    <property type="match status" value="1"/>
</dbReference>
<evidence type="ECO:0000256" key="10">
    <source>
        <dbReference type="ARBA" id="ARBA00023501"/>
    </source>
</evidence>
<dbReference type="GO" id="GO:0019679">
    <property type="term" value="P:propionate metabolic process, methylcitrate cycle"/>
    <property type="evidence" value="ECO:0007669"/>
    <property type="project" value="InterPro"/>
</dbReference>
<dbReference type="InterPro" id="IPR036008">
    <property type="entry name" value="Aconitase_4Fe-4S_dom"/>
</dbReference>
<keyword evidence="9 11" id="KW-0456">Lyase</keyword>
<keyword evidence="7 11" id="KW-0408">Iron</keyword>
<comment type="pathway">
    <text evidence="2">Organic acid metabolism; propanoate degradation.</text>
</comment>
<evidence type="ECO:0000256" key="12">
    <source>
        <dbReference type="SAM" id="MobiDB-lite"/>
    </source>
</evidence>
<evidence type="ECO:0000259" key="13">
    <source>
        <dbReference type="Pfam" id="PF00330"/>
    </source>
</evidence>
<dbReference type="PRINTS" id="PR00415">
    <property type="entry name" value="ACONITASE"/>
</dbReference>
<dbReference type="PANTHER" id="PTHR11670">
    <property type="entry name" value="ACONITASE/IRON-RESPONSIVE ELEMENT FAMILY MEMBER"/>
    <property type="match status" value="1"/>
</dbReference>
<evidence type="ECO:0000313" key="16">
    <source>
        <dbReference type="Proteomes" id="UP000315115"/>
    </source>
</evidence>
<dbReference type="AlphaFoldDB" id="A0A510I4U9"/>
<evidence type="ECO:0000256" key="8">
    <source>
        <dbReference type="ARBA" id="ARBA00023014"/>
    </source>
</evidence>
<feature type="domain" description="Aconitase A/isopropylmalate dehydratase small subunit swivel" evidence="14">
    <location>
        <begin position="666"/>
        <end position="797"/>
    </location>
</feature>
<keyword evidence="8 11" id="KW-0411">Iron-sulfur</keyword>
<comment type="function">
    <text evidence="11">Catalyzes the isomerization of citrate to isocitrate via cis-aconitate.</text>
</comment>
<dbReference type="Pfam" id="PF00330">
    <property type="entry name" value="Aconitase"/>
    <property type="match status" value="1"/>
</dbReference>
<evidence type="ECO:0000256" key="7">
    <source>
        <dbReference type="ARBA" id="ARBA00023004"/>
    </source>
</evidence>
<dbReference type="InterPro" id="IPR006249">
    <property type="entry name" value="Aconitase/IRP2"/>
</dbReference>
<dbReference type="GO" id="GO:0051539">
    <property type="term" value="F:4 iron, 4 sulfur cluster binding"/>
    <property type="evidence" value="ECO:0007669"/>
    <property type="project" value="UniProtKB-KW"/>
</dbReference>
<evidence type="ECO:0000256" key="3">
    <source>
        <dbReference type="ARBA" id="ARBA00007185"/>
    </source>
</evidence>
<organism evidence="15 16">
    <name type="scientific">Vibrio rotiferianus</name>
    <dbReference type="NCBI Taxonomy" id="190895"/>
    <lineage>
        <taxon>Bacteria</taxon>
        <taxon>Pseudomonadati</taxon>
        <taxon>Pseudomonadota</taxon>
        <taxon>Gammaproteobacteria</taxon>
        <taxon>Vibrionales</taxon>
        <taxon>Vibrionaceae</taxon>
        <taxon>Vibrio</taxon>
    </lineage>
</organism>
<evidence type="ECO:0000256" key="5">
    <source>
        <dbReference type="ARBA" id="ARBA00022485"/>
    </source>
</evidence>
<dbReference type="NCBIfam" id="TIGR01341">
    <property type="entry name" value="aconitase_1"/>
    <property type="match status" value="1"/>
</dbReference>
<dbReference type="NCBIfam" id="TIGR02333">
    <property type="entry name" value="2met_isocit_dHY"/>
    <property type="match status" value="1"/>
</dbReference>
<feature type="region of interest" description="Disordered" evidence="12">
    <location>
        <begin position="368"/>
        <end position="388"/>
    </location>
</feature>
<proteinExistence type="inferred from homology"/>
<dbReference type="RefSeq" id="WP_172622541.1">
    <property type="nucleotide sequence ID" value="NZ_AP019798.1"/>
</dbReference>
<dbReference type="InterPro" id="IPR012708">
    <property type="entry name" value="2Me_IsoCit_deHydtase_FeS-dep"/>
</dbReference>
<sequence length="869" mass="95838">MSITTNINTQYRKPLPGTQLDYFDTREAVNDISPGAYEKLPYTSRVLAEQLVRRCDPNTLTDSLKQLIERKRDLDFPWYPARVVCHDILGQTALVDLAGLRDAIAEQGGDPAKVNPVVETQLIVDHSLAVEHAGFDPEAFEKNRAIEERRNEDRFHFIEWCKTAFENVSVIPAGNGIMHQINLEKMSPVVQAKQGIAYPDTCVGTDSHTPHVDSLGVIAIGVGGLEAETVMLGRPSMMRLPDIVGVKLTGKRQPGITATDIVLAITEFLRNERVVSSYLEFFGEGARDLTIGDRATISNMTPEYGATAGMFYIDEQTINYLKLTGRDDQQVDLVEKYAKQTGLWADNLDTAVYERVLEFDLSQVGRNLAGPSNPHRRLPTSELAERGVSGEWQEKEGELPDGAVIIAAITSCTNTSNPRNVVAAGLVAKKANELGLVRKPWVKSSFAPGSKVARLYLEESGLLPELEKLGFGIVAYACTTCNGMSGALDPKIQQEIIDRDLYSTAVLSGNRNFDGRIHPYAKQAFLASPPLVVAYALAGTIRFDIERDSLGTDKDGKPVYLNDLWPTDEEIDAVVGEYVKPEQFNQVYIQMFKLNDEARNPNPLYDWRPMSTYIRRPPYWQKEGEGALAGERTLSSMRPLAVLGDNITTDHLSPSNAILASSAAGEYLAKMGVPEEDFNSYATHRGDHLTAQRATFANPKLFNEMVKENGEVVQGSLARVEPEGKVTRMWEAIETYMNRKQPLIVVAGADYGQGSSRDWAAKGVRLAGVEAIVAEGFERIHRTNLVGMGVLPLQFKDGVNRKTLELDGTELYDVIGDITPGADLALVITRANGDKVDVPVTCRLDTEDEVHVYKAGGVLQRFAQDFLSQ</sequence>
<dbReference type="Pfam" id="PF00694">
    <property type="entry name" value="Aconitase_C"/>
    <property type="match status" value="1"/>
</dbReference>
<dbReference type="InterPro" id="IPR000573">
    <property type="entry name" value="AconitaseA/IPMdHydase_ssu_swvl"/>
</dbReference>